<sequence length="418" mass="48254">MTVDSPATYPTPPNSNSIDDNAVVEETNNEVLSLDENTFDIYIRMKKSFENDFCFQVNNDTTFKDLLKIFEKVPIIFSPSIFYDKVPISFKISHFPGILTRTGTVLFETKADNEKYLKSINNLNDKVSDYVLPGQLIIPVFNERSFLHYSVISFIFIWLYTDLPDFISPTPGICLTNYATDLIVYLLREVLERPAQADSFYSDIHAPVGIFGQCIYFAFHIFKVSLFYFILWAGLFNPYSWRKPRLALSREDLIELGWTGVKKASKQQYQDDYRKNAITEYGSIMNLYKAGKLSYIKHCFIDLQKGEGYDQLNKIDKEIIPFKLNKQLLLKERELLNEKLIKLPYIEAYNYLKNYRKSGSMTPSPIFKSIIDLKFAPMDEEILGNERKINPITTGLNESSSSSVKTLNTDTTTESNEK</sequence>
<evidence type="ECO:0000313" key="4">
    <source>
        <dbReference type="Proteomes" id="UP001378960"/>
    </source>
</evidence>
<keyword evidence="2" id="KW-0472">Membrane</keyword>
<organism evidence="3 4">
    <name type="scientific">Pichia kluyveri</name>
    <name type="common">Yeast</name>
    <dbReference type="NCBI Taxonomy" id="36015"/>
    <lineage>
        <taxon>Eukaryota</taxon>
        <taxon>Fungi</taxon>
        <taxon>Dikarya</taxon>
        <taxon>Ascomycota</taxon>
        <taxon>Saccharomycotina</taxon>
        <taxon>Pichiomycetes</taxon>
        <taxon>Pichiales</taxon>
        <taxon>Pichiaceae</taxon>
        <taxon>Pichia</taxon>
    </lineage>
</organism>
<evidence type="ECO:0000256" key="1">
    <source>
        <dbReference type="SAM" id="MobiDB-lite"/>
    </source>
</evidence>
<dbReference type="Pfam" id="PF11055">
    <property type="entry name" value="Gsf2"/>
    <property type="match status" value="1"/>
</dbReference>
<dbReference type="Proteomes" id="UP001378960">
    <property type="component" value="Unassembled WGS sequence"/>
</dbReference>
<feature type="region of interest" description="Disordered" evidence="1">
    <location>
        <begin position="1"/>
        <end position="20"/>
    </location>
</feature>
<accession>A0AAV5R5H6</accession>
<evidence type="ECO:0000256" key="2">
    <source>
        <dbReference type="SAM" id="Phobius"/>
    </source>
</evidence>
<reference evidence="3 4" key="1">
    <citation type="journal article" date="2023" name="Elife">
        <title>Identification of key yeast species and microbe-microbe interactions impacting larval growth of Drosophila in the wild.</title>
        <authorList>
            <person name="Mure A."/>
            <person name="Sugiura Y."/>
            <person name="Maeda R."/>
            <person name="Honda K."/>
            <person name="Sakurai N."/>
            <person name="Takahashi Y."/>
            <person name="Watada M."/>
            <person name="Katoh T."/>
            <person name="Gotoh A."/>
            <person name="Gotoh Y."/>
            <person name="Taniguchi I."/>
            <person name="Nakamura K."/>
            <person name="Hayashi T."/>
            <person name="Katayama T."/>
            <person name="Uemura T."/>
            <person name="Hattori Y."/>
        </authorList>
    </citation>
    <scope>NUCLEOTIDE SEQUENCE [LARGE SCALE GENOMIC DNA]</scope>
    <source>
        <strain evidence="3 4">PK-24</strain>
    </source>
</reference>
<name>A0AAV5R5H6_PICKL</name>
<dbReference type="EMBL" id="BTGB01000003">
    <property type="protein sequence ID" value="GMM45851.1"/>
    <property type="molecule type" value="Genomic_DNA"/>
</dbReference>
<comment type="caution">
    <text evidence="3">The sequence shown here is derived from an EMBL/GenBank/DDBJ whole genome shotgun (WGS) entry which is preliminary data.</text>
</comment>
<keyword evidence="2" id="KW-1133">Transmembrane helix</keyword>
<evidence type="ECO:0000313" key="3">
    <source>
        <dbReference type="EMBL" id="GMM45851.1"/>
    </source>
</evidence>
<keyword evidence="4" id="KW-1185">Reference proteome</keyword>
<feature type="region of interest" description="Disordered" evidence="1">
    <location>
        <begin position="393"/>
        <end position="418"/>
    </location>
</feature>
<proteinExistence type="predicted"/>
<dbReference type="AlphaFoldDB" id="A0AAV5R5H6"/>
<gene>
    <name evidence="3" type="ORF">DAPK24_024260</name>
</gene>
<keyword evidence="2" id="KW-0812">Transmembrane</keyword>
<feature type="transmembrane region" description="Helical" evidence="2">
    <location>
        <begin position="215"/>
        <end position="236"/>
    </location>
</feature>
<protein>
    <submittedName>
        <fullName evidence="3">Gsf2 protein</fullName>
    </submittedName>
</protein>
<dbReference type="InterPro" id="IPR022757">
    <property type="entry name" value="Gsf2"/>
</dbReference>